<evidence type="ECO:0000256" key="1">
    <source>
        <dbReference type="ARBA" id="ARBA00004141"/>
    </source>
</evidence>
<evidence type="ECO:0000256" key="5">
    <source>
        <dbReference type="ARBA" id="ARBA00023136"/>
    </source>
</evidence>
<gene>
    <name evidence="9" type="primary">LOC106170463</name>
</gene>
<evidence type="ECO:0000256" key="7">
    <source>
        <dbReference type="RuleBase" id="RU363053"/>
    </source>
</evidence>
<dbReference type="InParanoid" id="A0A1S3J6A4"/>
<dbReference type="GO" id="GO:0016020">
    <property type="term" value="C:membrane"/>
    <property type="evidence" value="ECO:0007669"/>
    <property type="project" value="UniProtKB-SubCell"/>
</dbReference>
<dbReference type="FunCoup" id="A0A1S3J6A4">
    <property type="interactions" value="464"/>
</dbReference>
<keyword evidence="3 7" id="KW-0812">Transmembrane</keyword>
<dbReference type="RefSeq" id="XP_013405781.1">
    <property type="nucleotide sequence ID" value="XM_013550327.2"/>
</dbReference>
<sequence length="190" mass="22065">MSKLWQAYLGVLQRHPWKTQATTTGTLMAAGDVIAQIFIEKKNTANYDTVRTLRFLGFGTLLAGPVLRTWYMTLDFLFKGTTKTVALKKVFCDQAFFAPSFLTVFITTMGWLRGDPWSEIQEKVKRDFLPILMANYQLWIPVQISNFYFVPFHHRILVVNVVALFWNTYLAWKSERKLTENKPIANKDTQ</sequence>
<dbReference type="PANTHER" id="PTHR11266">
    <property type="entry name" value="PEROXISOMAL MEMBRANE PROTEIN 2, PXMP2 MPV17"/>
    <property type="match status" value="1"/>
</dbReference>
<dbReference type="GO" id="GO:0015267">
    <property type="term" value="F:channel activity"/>
    <property type="evidence" value="ECO:0007669"/>
    <property type="project" value="TreeGrafter"/>
</dbReference>
<name>A0A1S3J6A4_LINAN</name>
<dbReference type="OrthoDB" id="430207at2759"/>
<evidence type="ECO:0000256" key="3">
    <source>
        <dbReference type="ARBA" id="ARBA00022692"/>
    </source>
</evidence>
<dbReference type="InterPro" id="IPR007248">
    <property type="entry name" value="Mpv17_PMP22"/>
</dbReference>
<accession>A0A1S3J6A4</accession>
<feature type="transmembrane region" description="Helical" evidence="7">
    <location>
        <begin position="90"/>
        <end position="112"/>
    </location>
</feature>
<dbReference type="AlphaFoldDB" id="A0A1S3J6A4"/>
<keyword evidence="8" id="KW-1185">Reference proteome</keyword>
<dbReference type="PANTHER" id="PTHR11266:SF17">
    <property type="entry name" value="PROTEIN MPV17"/>
    <property type="match status" value="1"/>
</dbReference>
<keyword evidence="5 7" id="KW-0472">Membrane</keyword>
<evidence type="ECO:0000256" key="4">
    <source>
        <dbReference type="ARBA" id="ARBA00022989"/>
    </source>
</evidence>
<dbReference type="GO" id="GO:0005739">
    <property type="term" value="C:mitochondrion"/>
    <property type="evidence" value="ECO:0007669"/>
    <property type="project" value="TreeGrafter"/>
</dbReference>
<organism evidence="8 9">
    <name type="scientific">Lingula anatina</name>
    <name type="common">Brachiopod</name>
    <name type="synonym">Lingula unguis</name>
    <dbReference type="NCBI Taxonomy" id="7574"/>
    <lineage>
        <taxon>Eukaryota</taxon>
        <taxon>Metazoa</taxon>
        <taxon>Spiralia</taxon>
        <taxon>Lophotrochozoa</taxon>
        <taxon>Brachiopoda</taxon>
        <taxon>Linguliformea</taxon>
        <taxon>Lingulata</taxon>
        <taxon>Lingulida</taxon>
        <taxon>Linguloidea</taxon>
        <taxon>Lingulidae</taxon>
        <taxon>Lingula</taxon>
    </lineage>
</organism>
<comment type="similarity">
    <text evidence="2 7">Belongs to the peroxisomal membrane protein PXMP2/4 family.</text>
</comment>
<dbReference type="GeneID" id="106170463"/>
<dbReference type="STRING" id="7574.A0A1S3J6A4"/>
<dbReference type="OMA" id="WYQSKLA"/>
<dbReference type="Pfam" id="PF04117">
    <property type="entry name" value="Mpv17_PMP22"/>
    <property type="match status" value="1"/>
</dbReference>
<dbReference type="Proteomes" id="UP000085678">
    <property type="component" value="Unplaced"/>
</dbReference>
<dbReference type="GO" id="GO:1901858">
    <property type="term" value="P:regulation of mitochondrial DNA metabolic process"/>
    <property type="evidence" value="ECO:0007669"/>
    <property type="project" value="TreeGrafter"/>
</dbReference>
<reference evidence="9" key="1">
    <citation type="submission" date="2025-08" db="UniProtKB">
        <authorList>
            <consortium name="RefSeq"/>
        </authorList>
    </citation>
    <scope>IDENTIFICATION</scope>
    <source>
        <tissue evidence="9">Gonads</tissue>
    </source>
</reference>
<feature type="transmembrane region" description="Helical" evidence="7">
    <location>
        <begin position="55"/>
        <end position="78"/>
    </location>
</feature>
<evidence type="ECO:0000313" key="9">
    <source>
        <dbReference type="RefSeq" id="XP_013405781.1"/>
    </source>
</evidence>
<evidence type="ECO:0000256" key="2">
    <source>
        <dbReference type="ARBA" id="ARBA00006824"/>
    </source>
</evidence>
<protein>
    <recommendedName>
        <fullName evidence="6">Mitochondrial inner membrane protein Mpv17</fullName>
    </recommendedName>
</protein>
<evidence type="ECO:0000256" key="6">
    <source>
        <dbReference type="ARBA" id="ARBA00049743"/>
    </source>
</evidence>
<proteinExistence type="inferred from homology"/>
<feature type="transmembrane region" description="Helical" evidence="7">
    <location>
        <begin position="152"/>
        <end position="172"/>
    </location>
</feature>
<keyword evidence="4 7" id="KW-1133">Transmembrane helix</keyword>
<evidence type="ECO:0000313" key="8">
    <source>
        <dbReference type="Proteomes" id="UP000085678"/>
    </source>
</evidence>
<dbReference type="KEGG" id="lak:106170463"/>
<comment type="subcellular location">
    <subcellularLocation>
        <location evidence="1">Membrane</location>
        <topology evidence="1">Multi-pass membrane protein</topology>
    </subcellularLocation>
</comment>